<keyword evidence="1" id="KW-0732">Signal</keyword>
<evidence type="ECO:0000313" key="3">
    <source>
        <dbReference type="Proteomes" id="UP001500021"/>
    </source>
</evidence>
<accession>A0ABP3WHM1</accession>
<sequence length="252" mass="27011">MNTSHRIKLTTLSTILSTVLLTPFSYAHNKHHGHIQAPASTTIATEFDIVHTKIVTQGSHLLFQQAVTGEAGNKKPTKNGQLAGAQVYSYVWPTSLNSSAVGFEADQGILALALTVHPDFDDTPLYDEDGDGNKTNDGDNWHSHWVVLVPDNACGDGALKVKDIAKGSSPKLPATWPNLPLFIDSPGFDFTLQQSEVLVRVPLSALGFPESFSFDGVTAGLRINQQVHAPLLCVSNVFDVASGDLSLPGKSQ</sequence>
<organism evidence="2 3">
    <name type="scientific">Colwellia asteriadis</name>
    <dbReference type="NCBI Taxonomy" id="517723"/>
    <lineage>
        <taxon>Bacteria</taxon>
        <taxon>Pseudomonadati</taxon>
        <taxon>Pseudomonadota</taxon>
        <taxon>Gammaproteobacteria</taxon>
        <taxon>Alteromonadales</taxon>
        <taxon>Colwelliaceae</taxon>
        <taxon>Colwellia</taxon>
    </lineage>
</organism>
<keyword evidence="3" id="KW-1185">Reference proteome</keyword>
<evidence type="ECO:0008006" key="4">
    <source>
        <dbReference type="Google" id="ProtNLM"/>
    </source>
</evidence>
<gene>
    <name evidence="2" type="ORF">GCM10009111_17970</name>
</gene>
<dbReference type="RefSeq" id="WP_343817106.1">
    <property type="nucleotide sequence ID" value="NZ_BAAAFA010000005.1"/>
</dbReference>
<proteinExistence type="predicted"/>
<dbReference type="EMBL" id="BAAAFA010000005">
    <property type="protein sequence ID" value="GAA0817139.1"/>
    <property type="molecule type" value="Genomic_DNA"/>
</dbReference>
<dbReference type="Proteomes" id="UP001500021">
    <property type="component" value="Unassembled WGS sequence"/>
</dbReference>
<evidence type="ECO:0000313" key="2">
    <source>
        <dbReference type="EMBL" id="GAA0817139.1"/>
    </source>
</evidence>
<comment type="caution">
    <text evidence="2">The sequence shown here is derived from an EMBL/GenBank/DDBJ whole genome shotgun (WGS) entry which is preliminary data.</text>
</comment>
<reference evidence="3" key="1">
    <citation type="journal article" date="2019" name="Int. J. Syst. Evol. Microbiol.">
        <title>The Global Catalogue of Microorganisms (GCM) 10K type strain sequencing project: providing services to taxonomists for standard genome sequencing and annotation.</title>
        <authorList>
            <consortium name="The Broad Institute Genomics Platform"/>
            <consortium name="The Broad Institute Genome Sequencing Center for Infectious Disease"/>
            <person name="Wu L."/>
            <person name="Ma J."/>
        </authorList>
    </citation>
    <scope>NUCLEOTIDE SEQUENCE [LARGE SCALE GENOMIC DNA]</scope>
    <source>
        <strain evidence="3">JCM 15608</strain>
    </source>
</reference>
<protein>
    <recommendedName>
        <fullName evidence="4">Gll3595 protein</fullName>
    </recommendedName>
</protein>
<evidence type="ECO:0000256" key="1">
    <source>
        <dbReference type="SAM" id="SignalP"/>
    </source>
</evidence>
<feature type="signal peptide" evidence="1">
    <location>
        <begin position="1"/>
        <end position="27"/>
    </location>
</feature>
<name>A0ABP3WHM1_9GAMM</name>
<feature type="chain" id="PRO_5046534163" description="Gll3595 protein" evidence="1">
    <location>
        <begin position="28"/>
        <end position="252"/>
    </location>
</feature>